<dbReference type="CDD" id="cd14014">
    <property type="entry name" value="STKc_PknB_like"/>
    <property type="match status" value="1"/>
</dbReference>
<dbReference type="Proteomes" id="UP000326354">
    <property type="component" value="Chromosome"/>
</dbReference>
<keyword evidence="5 10" id="KW-0547">Nucleotide-binding</keyword>
<dbReference type="Gene3D" id="3.30.200.20">
    <property type="entry name" value="Phosphorylase Kinase, domain 1"/>
    <property type="match status" value="1"/>
</dbReference>
<evidence type="ECO:0000256" key="6">
    <source>
        <dbReference type="ARBA" id="ARBA00022777"/>
    </source>
</evidence>
<dbReference type="InterPro" id="IPR000719">
    <property type="entry name" value="Prot_kinase_dom"/>
</dbReference>
<feature type="repeat" description="TPR" evidence="9">
    <location>
        <begin position="712"/>
        <end position="745"/>
    </location>
</feature>
<gene>
    <name evidence="13" type="ORF">UABAM_01187</name>
</gene>
<dbReference type="RefSeq" id="WP_151967071.1">
    <property type="nucleotide sequence ID" value="NZ_AP019860.1"/>
</dbReference>
<keyword evidence="4" id="KW-0677">Repeat</keyword>
<feature type="domain" description="Protein kinase" evidence="12">
    <location>
        <begin position="48"/>
        <end position="309"/>
    </location>
</feature>
<keyword evidence="6 13" id="KW-0418">Kinase</keyword>
<feature type="repeat" description="TPR" evidence="9">
    <location>
        <begin position="441"/>
        <end position="474"/>
    </location>
</feature>
<dbReference type="Pfam" id="PF13414">
    <property type="entry name" value="TPR_11"/>
    <property type="match status" value="1"/>
</dbReference>
<keyword evidence="2" id="KW-0723">Serine/threonine-protein kinase</keyword>
<proteinExistence type="predicted"/>
<feature type="repeat" description="TPR" evidence="9">
    <location>
        <begin position="611"/>
        <end position="644"/>
    </location>
</feature>
<dbReference type="InterPro" id="IPR050498">
    <property type="entry name" value="Ycf3"/>
</dbReference>
<evidence type="ECO:0000256" key="8">
    <source>
        <dbReference type="ARBA" id="ARBA00022840"/>
    </source>
</evidence>
<dbReference type="PROSITE" id="PS50293">
    <property type="entry name" value="TPR_REGION"/>
    <property type="match status" value="1"/>
</dbReference>
<dbReference type="InterPro" id="IPR017441">
    <property type="entry name" value="Protein_kinase_ATP_BS"/>
</dbReference>
<dbReference type="PROSITE" id="PS50005">
    <property type="entry name" value="TPR"/>
    <property type="match status" value="10"/>
</dbReference>
<dbReference type="FunFam" id="1.10.510.10:FF:000021">
    <property type="entry name" value="Serine/threonine protein kinase"/>
    <property type="match status" value="1"/>
</dbReference>
<feature type="repeat" description="TPR" evidence="9">
    <location>
        <begin position="543"/>
        <end position="576"/>
    </location>
</feature>
<evidence type="ECO:0000259" key="12">
    <source>
        <dbReference type="PROSITE" id="PS50011"/>
    </source>
</evidence>
<dbReference type="EMBL" id="AP019860">
    <property type="protein sequence ID" value="BBM82844.1"/>
    <property type="molecule type" value="Genomic_DNA"/>
</dbReference>
<dbReference type="InterPro" id="IPR011009">
    <property type="entry name" value="Kinase-like_dom_sf"/>
</dbReference>
<dbReference type="Pfam" id="PF00515">
    <property type="entry name" value="TPR_1"/>
    <property type="match status" value="2"/>
</dbReference>
<feature type="binding site" evidence="10">
    <location>
        <position position="81"/>
    </location>
    <ligand>
        <name>ATP</name>
        <dbReference type="ChEBI" id="CHEBI:30616"/>
    </ligand>
</feature>
<keyword evidence="14" id="KW-1185">Reference proteome</keyword>
<dbReference type="GO" id="GO:0004674">
    <property type="term" value="F:protein serine/threonine kinase activity"/>
    <property type="evidence" value="ECO:0007669"/>
    <property type="project" value="UniProtKB-KW"/>
</dbReference>
<evidence type="ECO:0000313" key="14">
    <source>
        <dbReference type="Proteomes" id="UP000326354"/>
    </source>
</evidence>
<dbReference type="Gene3D" id="1.25.40.10">
    <property type="entry name" value="Tetratricopeptide repeat domain"/>
    <property type="match status" value="5"/>
</dbReference>
<feature type="repeat" description="TPR" evidence="9">
    <location>
        <begin position="746"/>
        <end position="779"/>
    </location>
</feature>
<feature type="repeat" description="TPR" evidence="9">
    <location>
        <begin position="475"/>
        <end position="508"/>
    </location>
</feature>
<keyword evidence="3" id="KW-0808">Transferase</keyword>
<keyword evidence="11" id="KW-0812">Transmembrane</keyword>
<dbReference type="Pfam" id="PF13431">
    <property type="entry name" value="TPR_17"/>
    <property type="match status" value="1"/>
</dbReference>
<keyword evidence="7 9" id="KW-0802">TPR repeat</keyword>
<dbReference type="AlphaFoldDB" id="A0A5S9IJG8"/>
<dbReference type="EC" id="2.7.11.1" evidence="1"/>
<feature type="repeat" description="TPR" evidence="9">
    <location>
        <begin position="678"/>
        <end position="711"/>
    </location>
</feature>
<protein>
    <recommendedName>
        <fullName evidence="1">non-specific serine/threonine protein kinase</fullName>
        <ecNumber evidence="1">2.7.11.1</ecNumber>
    </recommendedName>
</protein>
<evidence type="ECO:0000313" key="13">
    <source>
        <dbReference type="EMBL" id="BBM82844.1"/>
    </source>
</evidence>
<dbReference type="PROSITE" id="PS00108">
    <property type="entry name" value="PROTEIN_KINASE_ST"/>
    <property type="match status" value="1"/>
</dbReference>
<feature type="repeat" description="TPR" evidence="9">
    <location>
        <begin position="577"/>
        <end position="610"/>
    </location>
</feature>
<dbReference type="PANTHER" id="PTHR44858:SF1">
    <property type="entry name" value="UDP-N-ACETYLGLUCOSAMINE--PEPTIDE N-ACETYLGLUCOSAMINYLTRANSFERASE SPINDLY-RELATED"/>
    <property type="match status" value="1"/>
</dbReference>
<evidence type="ECO:0000256" key="1">
    <source>
        <dbReference type="ARBA" id="ARBA00012513"/>
    </source>
</evidence>
<dbReference type="PROSITE" id="PS50011">
    <property type="entry name" value="PROTEIN_KINASE_DOM"/>
    <property type="match status" value="1"/>
</dbReference>
<evidence type="ECO:0000256" key="9">
    <source>
        <dbReference type="PROSITE-ProRule" id="PRU00339"/>
    </source>
</evidence>
<name>A0A5S9IJG8_UABAM</name>
<keyword evidence="8 10" id="KW-0067">ATP-binding</keyword>
<dbReference type="GO" id="GO:0005524">
    <property type="term" value="F:ATP binding"/>
    <property type="evidence" value="ECO:0007669"/>
    <property type="project" value="UniProtKB-UniRule"/>
</dbReference>
<dbReference type="InterPro" id="IPR019734">
    <property type="entry name" value="TPR_rpt"/>
</dbReference>
<dbReference type="SUPFAM" id="SSF48439">
    <property type="entry name" value="Protein prenylyltransferase"/>
    <property type="match status" value="1"/>
</dbReference>
<dbReference type="InterPro" id="IPR008271">
    <property type="entry name" value="Ser/Thr_kinase_AS"/>
</dbReference>
<evidence type="ECO:0000256" key="10">
    <source>
        <dbReference type="PROSITE-ProRule" id="PRU10141"/>
    </source>
</evidence>
<accession>A0A5S9IJG8</accession>
<dbReference type="Pfam" id="PF13181">
    <property type="entry name" value="TPR_8"/>
    <property type="match status" value="5"/>
</dbReference>
<dbReference type="SMART" id="SM00028">
    <property type="entry name" value="TPR"/>
    <property type="match status" value="13"/>
</dbReference>
<keyword evidence="11" id="KW-1133">Transmembrane helix</keyword>
<dbReference type="OrthoDB" id="258731at2"/>
<evidence type="ECO:0000256" key="2">
    <source>
        <dbReference type="ARBA" id="ARBA00022527"/>
    </source>
</evidence>
<sequence>MNENSKQKDLKLGDSFLIDVSRQKSSCLFEEGRQKYQAMQTGQSFGRYTIQEELGRGGMGIVYKAFDTHLKRVVALKVILKGEERDVQRFQRESLAMAKLDHQNIIKLYDFGIDPQPFFTMEYIEGFTLADLIKEKKVKPLFLLDLLIKVCNALAHAHENKILHRDIKPSNIMITKNGEPKIMDFGLAKTFEDSEKTLSKTGDILGSVHYMSPEQLNGKTTERSDIYSLGATMYEALTYRNVYHGDSTPDILFQLLQNDPIPPRRLNPTLSPYFEAICLKCIAKKEHKRYCDFKQLVRELKNFKAHKPIIAKKYTSWNTMVNFIRRHKIMFSAICFAFVVLVISLCVTLYALNTSQRSEEQAKVTLNETMKALHYVMVHYDYLQKDKKLGRLFTQIFDDLEKYGKSQDWSFLIAHVMSINGNERKSIEYLNKRIVNYPQDSSAYSTRGNLYQRLGDHKKALSDYNKAILLSSDNYFAYNSRGSCYLASKEYEKALVDFNKAIELNDKFANAYTLRGALYYELTQLRKALADFDKSIYLAPGNSSTYSKRGIVYASLQEYEKALKDFDKSTSLNSKDFDSYIRRAGFYTQIGKYKKAIDDYNKADLINPKKPVTYLNRGTAYHEWQKYKKALDDFNRLVSLRPIAISYRKRANTYNYLGLHEKALADYNKAISLEDMDVEVYIGRSVAYFWLKKYRKALADLDKALPLQNKNPKLYFYRAMTNYRLKKYPDALADFEKSAQLNPNNIEIYFNRGNLYFNLRQYDKSIADFDKLISIDQENINAYLARGNTYLQIPNLEKAKSDFRTVISLDPGNKPAYLNLGNTYYHLKNYQQAILAFEKIQGEWFAHRGLHYCYKALKKHRKAQYHFQRYQELKPKNK</sequence>
<feature type="repeat" description="TPR" evidence="9">
    <location>
        <begin position="780"/>
        <end position="813"/>
    </location>
</feature>
<dbReference type="PANTHER" id="PTHR44858">
    <property type="entry name" value="TETRATRICOPEPTIDE REPEAT PROTEIN 6"/>
    <property type="match status" value="1"/>
</dbReference>
<dbReference type="InterPro" id="IPR011990">
    <property type="entry name" value="TPR-like_helical_dom_sf"/>
</dbReference>
<dbReference type="Pfam" id="PF00069">
    <property type="entry name" value="Pkinase"/>
    <property type="match status" value="1"/>
</dbReference>
<dbReference type="KEGG" id="uam:UABAM_01187"/>
<organism evidence="13 14">
    <name type="scientific">Uabimicrobium amorphum</name>
    <dbReference type="NCBI Taxonomy" id="2596890"/>
    <lineage>
        <taxon>Bacteria</taxon>
        <taxon>Pseudomonadati</taxon>
        <taxon>Planctomycetota</taxon>
        <taxon>Candidatus Uabimicrobiia</taxon>
        <taxon>Candidatus Uabimicrobiales</taxon>
        <taxon>Candidatus Uabimicrobiaceae</taxon>
        <taxon>Candidatus Uabimicrobium</taxon>
    </lineage>
</organism>
<dbReference type="PROSITE" id="PS00107">
    <property type="entry name" value="PROTEIN_KINASE_ATP"/>
    <property type="match status" value="1"/>
</dbReference>
<dbReference type="SUPFAM" id="SSF56112">
    <property type="entry name" value="Protein kinase-like (PK-like)"/>
    <property type="match status" value="1"/>
</dbReference>
<evidence type="ECO:0000256" key="5">
    <source>
        <dbReference type="ARBA" id="ARBA00022741"/>
    </source>
</evidence>
<keyword evidence="11" id="KW-0472">Membrane</keyword>
<evidence type="ECO:0000256" key="7">
    <source>
        <dbReference type="ARBA" id="ARBA00022803"/>
    </source>
</evidence>
<evidence type="ECO:0000256" key="3">
    <source>
        <dbReference type="ARBA" id="ARBA00022679"/>
    </source>
</evidence>
<evidence type="ECO:0000256" key="11">
    <source>
        <dbReference type="SAM" id="Phobius"/>
    </source>
</evidence>
<reference evidence="13 14" key="1">
    <citation type="submission" date="2019-08" db="EMBL/GenBank/DDBJ databases">
        <title>Complete genome sequence of Candidatus Uab amorphum.</title>
        <authorList>
            <person name="Shiratori T."/>
            <person name="Suzuki S."/>
            <person name="Kakizawa Y."/>
            <person name="Ishida K."/>
        </authorList>
    </citation>
    <scope>NUCLEOTIDE SEQUENCE [LARGE SCALE GENOMIC DNA]</scope>
    <source>
        <strain evidence="13 14">SRT547</strain>
    </source>
</reference>
<dbReference type="Gene3D" id="1.10.510.10">
    <property type="entry name" value="Transferase(Phosphotransferase) domain 1"/>
    <property type="match status" value="1"/>
</dbReference>
<feature type="transmembrane region" description="Helical" evidence="11">
    <location>
        <begin position="329"/>
        <end position="352"/>
    </location>
</feature>
<feature type="repeat" description="TPR" evidence="9">
    <location>
        <begin position="509"/>
        <end position="542"/>
    </location>
</feature>
<dbReference type="SMART" id="SM00220">
    <property type="entry name" value="S_TKc"/>
    <property type="match status" value="1"/>
</dbReference>
<evidence type="ECO:0000256" key="4">
    <source>
        <dbReference type="ARBA" id="ARBA00022737"/>
    </source>
</evidence>
<dbReference type="SUPFAM" id="SSF48452">
    <property type="entry name" value="TPR-like"/>
    <property type="match status" value="1"/>
</dbReference>